<dbReference type="EMBL" id="VBOW01000017">
    <property type="protein sequence ID" value="TMQ60101.1"/>
    <property type="molecule type" value="Genomic_DNA"/>
</dbReference>
<dbReference type="SUPFAM" id="SSF101898">
    <property type="entry name" value="NHL repeat"/>
    <property type="match status" value="1"/>
</dbReference>
<dbReference type="InterPro" id="IPR036249">
    <property type="entry name" value="Thioredoxin-like_sf"/>
</dbReference>
<dbReference type="Gene3D" id="3.40.30.10">
    <property type="entry name" value="Glutaredoxin"/>
    <property type="match status" value="1"/>
</dbReference>
<sequence>MNDRPRAPELPAGFAWLNTDRPLTFANELRGQVVLLDFWTYCCINCMHVLPDLAYLERKYRDQPFLVIGVHSAKFTNEGQRQTVRAAVGRYEIEHPVIIDENMRIWNEFTVRSWPTLVLVGADRRIIGGVAGEGNRNSLGAAIATALEEARAKGILAAAPLRLARERSVRAASGLAFPGKVLADSAGGRLFVADSNHNRIVVATLPDAEGRSRLIRTVGHGRVGREDGPAESAGFHHPQGLALSGETLYVADTENHLIRAVDLASWTVTTVAGTGVQGFDRSGGNLGTKQALNSPWDLAMEGSTLYIAMAGPHQLWRLDLPMGLCRAFVGSGRENIVDGPVEDAALAQPSGLALLGNHLYFADSEVSAVRRVDLAAERVETLIGRGLFDFGDRDGDFASARFQHLLGVAAWRKRILVADTYNHKIKEIDVEGRAVRTIAGDGRPGTEREGRLALFEPGGLHAAEDVLYVADTNNHRVVRLSLIDAGWREVVIEGLEAPDSMEADAAPAGAPAFLTTARLRAGEATAWRVAVNLPEGAHVSEEAPASIRVARGREVMLQRTILGATWPLAFELPAQPEGAADLHVEVSFAYCNEGQGVCVPANSSWRVPVTFDRNGEASAELVAAVS</sequence>
<reference evidence="3 4" key="1">
    <citation type="journal article" date="2019" name="Nat. Microbiol.">
        <title>Mediterranean grassland soil C-N compound turnover is dependent on rainfall and depth, and is mediated by genomically divergent microorganisms.</title>
        <authorList>
            <person name="Diamond S."/>
            <person name="Andeer P.F."/>
            <person name="Li Z."/>
            <person name="Crits-Christoph A."/>
            <person name="Burstein D."/>
            <person name="Anantharaman K."/>
            <person name="Lane K.R."/>
            <person name="Thomas B.C."/>
            <person name="Pan C."/>
            <person name="Northen T.R."/>
            <person name="Banfield J.F."/>
        </authorList>
    </citation>
    <scope>NUCLEOTIDE SEQUENCE [LARGE SCALE GENOMIC DNA]</scope>
    <source>
        <strain evidence="3">WS_6</strain>
    </source>
</reference>
<dbReference type="AlphaFoldDB" id="A0A538T8Y7"/>
<accession>A0A538T8Y7</accession>
<proteinExistence type="predicted"/>
<evidence type="ECO:0000313" key="4">
    <source>
        <dbReference type="Proteomes" id="UP000316852"/>
    </source>
</evidence>
<dbReference type="InterPro" id="IPR001258">
    <property type="entry name" value="NHL_repeat"/>
</dbReference>
<dbReference type="CDD" id="cd14951">
    <property type="entry name" value="NHL-2_like"/>
    <property type="match status" value="1"/>
</dbReference>
<dbReference type="InterPro" id="IPR045302">
    <property type="entry name" value="NHL2_NHL_rpt_dom"/>
</dbReference>
<name>A0A538T8Y7_UNCEI</name>
<dbReference type="SUPFAM" id="SSF52833">
    <property type="entry name" value="Thioredoxin-like"/>
    <property type="match status" value="1"/>
</dbReference>
<dbReference type="Pfam" id="PF01436">
    <property type="entry name" value="NHL"/>
    <property type="match status" value="1"/>
</dbReference>
<dbReference type="Pfam" id="PF13905">
    <property type="entry name" value="Thioredoxin_8"/>
    <property type="match status" value="1"/>
</dbReference>
<dbReference type="Proteomes" id="UP000316852">
    <property type="component" value="Unassembled WGS sequence"/>
</dbReference>
<comment type="caution">
    <text evidence="3">The sequence shown here is derived from an EMBL/GenBank/DDBJ whole genome shotgun (WGS) entry which is preliminary data.</text>
</comment>
<protein>
    <recommendedName>
        <fullName evidence="2">Thioredoxin domain-containing protein</fullName>
    </recommendedName>
</protein>
<dbReference type="InterPro" id="IPR012336">
    <property type="entry name" value="Thioredoxin-like_fold"/>
</dbReference>
<dbReference type="PANTHER" id="PTHR46388">
    <property type="entry name" value="NHL REPEAT-CONTAINING PROTEIN 2"/>
    <property type="match status" value="1"/>
</dbReference>
<evidence type="ECO:0000256" key="1">
    <source>
        <dbReference type="ARBA" id="ARBA00022737"/>
    </source>
</evidence>
<dbReference type="InterPro" id="IPR011042">
    <property type="entry name" value="6-blade_b-propeller_TolB-like"/>
</dbReference>
<evidence type="ECO:0000313" key="3">
    <source>
        <dbReference type="EMBL" id="TMQ60101.1"/>
    </source>
</evidence>
<dbReference type="Gene3D" id="2.120.10.30">
    <property type="entry name" value="TolB, C-terminal domain"/>
    <property type="match status" value="2"/>
</dbReference>
<dbReference type="InterPro" id="IPR013766">
    <property type="entry name" value="Thioredoxin_domain"/>
</dbReference>
<feature type="domain" description="Thioredoxin" evidence="2">
    <location>
        <begin position="1"/>
        <end position="148"/>
    </location>
</feature>
<gene>
    <name evidence="3" type="ORF">E6K76_03000</name>
</gene>
<evidence type="ECO:0000259" key="2">
    <source>
        <dbReference type="PROSITE" id="PS51352"/>
    </source>
</evidence>
<organism evidence="3 4">
    <name type="scientific">Eiseniibacteriota bacterium</name>
    <dbReference type="NCBI Taxonomy" id="2212470"/>
    <lineage>
        <taxon>Bacteria</taxon>
        <taxon>Candidatus Eiseniibacteriota</taxon>
    </lineage>
</organism>
<keyword evidence="1" id="KW-0677">Repeat</keyword>
<dbReference type="PROSITE" id="PS51352">
    <property type="entry name" value="THIOREDOXIN_2"/>
    <property type="match status" value="1"/>
</dbReference>
<dbReference type="PANTHER" id="PTHR46388:SF2">
    <property type="entry name" value="NHL REPEAT-CONTAINING PROTEIN 2"/>
    <property type="match status" value="1"/>
</dbReference>